<evidence type="ECO:0000256" key="1">
    <source>
        <dbReference type="ARBA" id="ARBA00023239"/>
    </source>
</evidence>
<keyword evidence="1" id="KW-0456">Lyase</keyword>
<comment type="caution">
    <text evidence="2">The sequence shown here is derived from an EMBL/GenBank/DDBJ whole genome shotgun (WGS) entry which is preliminary data.</text>
</comment>
<name>A0A8J5RUE8_ZIZPA</name>
<dbReference type="GO" id="GO:0005829">
    <property type="term" value="C:cytosol"/>
    <property type="evidence" value="ECO:0007669"/>
    <property type="project" value="TreeGrafter"/>
</dbReference>
<sequence>MRCTRHDKLVFRDKAYNDNGLVPRTIHLLKDKYPAIVIYTDVALDRYSSDGHDDIVMEDGIHSMVHSVKLWIQFGDLETRKCETRITIPRCNPTSLGQFSLFNFCTPGFRRVFDDQSRRRDV</sequence>
<evidence type="ECO:0008006" key="4">
    <source>
        <dbReference type="Google" id="ProtNLM"/>
    </source>
</evidence>
<evidence type="ECO:0000313" key="3">
    <source>
        <dbReference type="Proteomes" id="UP000729402"/>
    </source>
</evidence>
<gene>
    <name evidence="2" type="ORF">GUJ93_ZPchr0002g24813</name>
</gene>
<organism evidence="2 3">
    <name type="scientific">Zizania palustris</name>
    <name type="common">Northern wild rice</name>
    <dbReference type="NCBI Taxonomy" id="103762"/>
    <lineage>
        <taxon>Eukaryota</taxon>
        <taxon>Viridiplantae</taxon>
        <taxon>Streptophyta</taxon>
        <taxon>Embryophyta</taxon>
        <taxon>Tracheophyta</taxon>
        <taxon>Spermatophyta</taxon>
        <taxon>Magnoliopsida</taxon>
        <taxon>Liliopsida</taxon>
        <taxon>Poales</taxon>
        <taxon>Poaceae</taxon>
        <taxon>BOP clade</taxon>
        <taxon>Oryzoideae</taxon>
        <taxon>Oryzeae</taxon>
        <taxon>Zizaniinae</taxon>
        <taxon>Zizania</taxon>
    </lineage>
</organism>
<accession>A0A8J5RUE8</accession>
<dbReference type="EMBL" id="JAAALK010000287">
    <property type="protein sequence ID" value="KAG8058078.1"/>
    <property type="molecule type" value="Genomic_DNA"/>
</dbReference>
<dbReference type="OrthoDB" id="1530at2759"/>
<proteinExistence type="predicted"/>
<dbReference type="GO" id="GO:0004655">
    <property type="term" value="F:porphobilinogen synthase activity"/>
    <property type="evidence" value="ECO:0007669"/>
    <property type="project" value="InterPro"/>
</dbReference>
<dbReference type="AlphaFoldDB" id="A0A8J5RUE8"/>
<dbReference type="GO" id="GO:0008270">
    <property type="term" value="F:zinc ion binding"/>
    <property type="evidence" value="ECO:0007669"/>
    <property type="project" value="TreeGrafter"/>
</dbReference>
<dbReference type="PANTHER" id="PTHR11458:SF2">
    <property type="entry name" value="DELTA-AMINOLEVULINIC ACID DEHYDRATASE"/>
    <property type="match status" value="1"/>
</dbReference>
<protein>
    <recommendedName>
        <fullName evidence="4">Porphobilinogen synthase</fullName>
    </recommendedName>
</protein>
<keyword evidence="3" id="KW-1185">Reference proteome</keyword>
<reference evidence="2" key="1">
    <citation type="journal article" date="2021" name="bioRxiv">
        <title>Whole Genome Assembly and Annotation of Northern Wild Rice, Zizania palustris L., Supports a Whole Genome Duplication in the Zizania Genus.</title>
        <authorList>
            <person name="Haas M."/>
            <person name="Kono T."/>
            <person name="Macchietto M."/>
            <person name="Millas R."/>
            <person name="McGilp L."/>
            <person name="Shao M."/>
            <person name="Duquette J."/>
            <person name="Hirsch C.N."/>
            <person name="Kimball J."/>
        </authorList>
    </citation>
    <scope>NUCLEOTIDE SEQUENCE</scope>
    <source>
        <tissue evidence="2">Fresh leaf tissue</tissue>
    </source>
</reference>
<dbReference type="Proteomes" id="UP000729402">
    <property type="component" value="Unassembled WGS sequence"/>
</dbReference>
<dbReference type="GO" id="GO:0006783">
    <property type="term" value="P:heme biosynthetic process"/>
    <property type="evidence" value="ECO:0007669"/>
    <property type="project" value="TreeGrafter"/>
</dbReference>
<dbReference type="Pfam" id="PF00490">
    <property type="entry name" value="ALAD"/>
    <property type="match status" value="1"/>
</dbReference>
<dbReference type="InterPro" id="IPR001731">
    <property type="entry name" value="ALAD"/>
</dbReference>
<dbReference type="PANTHER" id="PTHR11458">
    <property type="entry name" value="DELTA-AMINOLEVULINIC ACID DEHYDRATASE"/>
    <property type="match status" value="1"/>
</dbReference>
<reference evidence="2" key="2">
    <citation type="submission" date="2021-02" db="EMBL/GenBank/DDBJ databases">
        <authorList>
            <person name="Kimball J.A."/>
            <person name="Haas M.W."/>
            <person name="Macchietto M."/>
            <person name="Kono T."/>
            <person name="Duquette J."/>
            <person name="Shao M."/>
        </authorList>
    </citation>
    <scope>NUCLEOTIDE SEQUENCE</scope>
    <source>
        <tissue evidence="2">Fresh leaf tissue</tissue>
    </source>
</reference>
<evidence type="ECO:0000313" key="2">
    <source>
        <dbReference type="EMBL" id="KAG8058078.1"/>
    </source>
</evidence>